<dbReference type="EMBL" id="JADDIV010000002">
    <property type="protein sequence ID" value="MBE7367188.1"/>
    <property type="molecule type" value="Genomic_DNA"/>
</dbReference>
<keyword evidence="5" id="KW-0282">Flagellum</keyword>
<keyword evidence="5" id="KW-0969">Cilium</keyword>
<evidence type="ECO:0000256" key="4">
    <source>
        <dbReference type="ARBA" id="ARBA00024746"/>
    </source>
</evidence>
<dbReference type="InterPro" id="IPR005648">
    <property type="entry name" value="FlgD"/>
</dbReference>
<evidence type="ECO:0000256" key="2">
    <source>
        <dbReference type="ARBA" id="ARBA00016013"/>
    </source>
</evidence>
<comment type="caution">
    <text evidence="5">The sequence shown here is derived from an EMBL/GenBank/DDBJ whole genome shotgun (WGS) entry which is preliminary data.</text>
</comment>
<dbReference type="RefSeq" id="WP_193675814.1">
    <property type="nucleotide sequence ID" value="NZ_JADDIV010000002.1"/>
</dbReference>
<dbReference type="Pfam" id="PF03963">
    <property type="entry name" value="FlgD"/>
    <property type="match status" value="1"/>
</dbReference>
<name>A0ABR9S131_9BURK</name>
<accession>A0ABR9S131</accession>
<keyword evidence="6" id="KW-1185">Reference proteome</keyword>
<evidence type="ECO:0000256" key="1">
    <source>
        <dbReference type="ARBA" id="ARBA00010577"/>
    </source>
</evidence>
<organism evidence="5 6">
    <name type="scientific">Ramlibacter pallidus</name>
    <dbReference type="NCBI Taxonomy" id="2780087"/>
    <lineage>
        <taxon>Bacteria</taxon>
        <taxon>Pseudomonadati</taxon>
        <taxon>Pseudomonadota</taxon>
        <taxon>Betaproteobacteria</taxon>
        <taxon>Burkholderiales</taxon>
        <taxon>Comamonadaceae</taxon>
        <taxon>Ramlibacter</taxon>
    </lineage>
</organism>
<proteinExistence type="inferred from homology"/>
<evidence type="ECO:0000313" key="5">
    <source>
        <dbReference type="EMBL" id="MBE7367188.1"/>
    </source>
</evidence>
<evidence type="ECO:0000256" key="3">
    <source>
        <dbReference type="ARBA" id="ARBA00022795"/>
    </source>
</evidence>
<dbReference type="Proteomes" id="UP000806285">
    <property type="component" value="Unassembled WGS sequence"/>
</dbReference>
<evidence type="ECO:0000313" key="6">
    <source>
        <dbReference type="Proteomes" id="UP000806285"/>
    </source>
</evidence>
<keyword evidence="3" id="KW-1005">Bacterial flagellum biogenesis</keyword>
<reference evidence="5 6" key="1">
    <citation type="submission" date="2020-10" db="EMBL/GenBank/DDBJ databases">
        <title>Ramlibacter sp. HM2 16S ribosomal RNA gene Genome sequencing and assembly.</title>
        <authorList>
            <person name="Kang M."/>
        </authorList>
    </citation>
    <scope>NUCLEOTIDE SEQUENCE [LARGE SCALE GENOMIC DNA]</scope>
    <source>
        <strain evidence="5 6">HM2</strain>
    </source>
</reference>
<gene>
    <name evidence="5" type="ORF">IM787_06410</name>
</gene>
<comment type="function">
    <text evidence="4">Required for flagellar hook formation. May act as a scaffolding protein.</text>
</comment>
<keyword evidence="5" id="KW-0966">Cell projection</keyword>
<comment type="similarity">
    <text evidence="1">Belongs to the FlgD family.</text>
</comment>
<protein>
    <recommendedName>
        <fullName evidence="2">Basal-body rod modification protein FlgD</fullName>
    </recommendedName>
</protein>
<sequence>MAISPIGGSTAASPTAQANIGLQDFLKILLTQLTYQDPLKPMDNQEFMAQMAQFTSLEQTQRLNEKLDQLITNQAALQSVGLIGRTVDISTSSGQMTGTVASLSLSGDAPLISVTTTGGTVVSNVGLGQIIAVR</sequence>